<feature type="compositionally biased region" description="Low complexity" evidence="1">
    <location>
        <begin position="24"/>
        <end position="34"/>
    </location>
</feature>
<accession>I1Q446</accession>
<proteinExistence type="predicted"/>
<keyword evidence="3" id="KW-1185">Reference proteome</keyword>
<protein>
    <submittedName>
        <fullName evidence="2">Uncharacterized protein</fullName>
    </submittedName>
</protein>
<feature type="region of interest" description="Disordered" evidence="1">
    <location>
        <begin position="1"/>
        <end position="83"/>
    </location>
</feature>
<organism evidence="2 3">
    <name type="scientific">Oryza glaberrima</name>
    <name type="common">African rice</name>
    <dbReference type="NCBI Taxonomy" id="4538"/>
    <lineage>
        <taxon>Eukaryota</taxon>
        <taxon>Viridiplantae</taxon>
        <taxon>Streptophyta</taxon>
        <taxon>Embryophyta</taxon>
        <taxon>Tracheophyta</taxon>
        <taxon>Spermatophyta</taxon>
        <taxon>Magnoliopsida</taxon>
        <taxon>Liliopsida</taxon>
        <taxon>Poales</taxon>
        <taxon>Poaceae</taxon>
        <taxon>BOP clade</taxon>
        <taxon>Oryzoideae</taxon>
        <taxon>Oryzeae</taxon>
        <taxon>Oryzinae</taxon>
        <taxon>Oryza</taxon>
    </lineage>
</organism>
<reference evidence="2" key="1">
    <citation type="submission" date="2015-06" db="UniProtKB">
        <authorList>
            <consortium name="EnsemblPlants"/>
        </authorList>
    </citation>
    <scope>IDENTIFICATION</scope>
</reference>
<sequence>MEGFLHRRKPTTTMTTRRRRRKMPLLPASLPSSGGRLGSPPSPPPSCASPALARRPPLRQPPMPRAHAAAGDGGPRASASCSGAWPGQRNLTAIDGFPPPFGRHFTVHCLRRSPSIPRASSLAGQYLYFVWNLLALTLASLLDLETAFCHILFPPKCGGSSSAEPHAQRVARRLQHRPFHLR</sequence>
<evidence type="ECO:0000256" key="1">
    <source>
        <dbReference type="SAM" id="MobiDB-lite"/>
    </source>
</evidence>
<dbReference type="RefSeq" id="XP_052158940.1">
    <property type="nucleotide sequence ID" value="XM_052302980.1"/>
</dbReference>
<dbReference type="KEGG" id="ogl:127776563"/>
<evidence type="ECO:0000313" key="2">
    <source>
        <dbReference type="EnsemblPlants" id="ORGLA06G0190900.1"/>
    </source>
</evidence>
<reference evidence="2 3" key="2">
    <citation type="submission" date="2018-04" db="EMBL/GenBank/DDBJ databases">
        <title>OglaRS2 (Oryza glaberrima Reference Sequence Version 2).</title>
        <authorList>
            <person name="Zhang J."/>
            <person name="Kudrna D."/>
            <person name="Lee S."/>
            <person name="Talag J."/>
            <person name="Rajasekar S."/>
            <person name="Wing R.A."/>
        </authorList>
    </citation>
    <scope>NUCLEOTIDE SEQUENCE [LARGE SCALE GENOMIC DNA]</scope>
    <source>
        <strain evidence="2 3">cv. IRGC 96717</strain>
    </source>
</reference>
<dbReference type="Gramene" id="ORGLA06G0190900.1">
    <property type="protein sequence ID" value="ORGLA06G0190900.1"/>
    <property type="gene ID" value="ORGLA06G0190900"/>
</dbReference>
<dbReference type="AlphaFoldDB" id="I1Q446"/>
<gene>
    <name evidence="2" type="primary">LOC127776563</name>
</gene>
<dbReference type="Proteomes" id="UP000007306">
    <property type="component" value="Chromosome 6"/>
</dbReference>
<dbReference type="EnsemblPlants" id="ORGLA06G0190900.1">
    <property type="protein sequence ID" value="ORGLA06G0190900.1"/>
    <property type="gene ID" value="ORGLA06G0190900"/>
</dbReference>
<name>I1Q446_ORYGL</name>
<evidence type="ECO:0000313" key="3">
    <source>
        <dbReference type="Proteomes" id="UP000007306"/>
    </source>
</evidence>
<feature type="compositionally biased region" description="Basic residues" evidence="1">
    <location>
        <begin position="1"/>
        <end position="23"/>
    </location>
</feature>
<dbReference type="HOGENOM" id="CLU_1484229_0_0_1"/>
<dbReference type="GeneID" id="127776563"/>